<proteinExistence type="predicted"/>
<comment type="caution">
    <text evidence="5">The sequence shown here is derived from an EMBL/GenBank/DDBJ whole genome shotgun (WGS) entry which is preliminary data.</text>
</comment>
<dbReference type="SMART" id="SM00866">
    <property type="entry name" value="UTRA"/>
    <property type="match status" value="1"/>
</dbReference>
<dbReference type="InterPro" id="IPR000524">
    <property type="entry name" value="Tscrpt_reg_HTH_GntR"/>
</dbReference>
<keyword evidence="3" id="KW-0804">Transcription</keyword>
<evidence type="ECO:0000259" key="4">
    <source>
        <dbReference type="PROSITE" id="PS50949"/>
    </source>
</evidence>
<dbReference type="Gene3D" id="1.10.10.10">
    <property type="entry name" value="Winged helix-like DNA-binding domain superfamily/Winged helix DNA-binding domain"/>
    <property type="match status" value="1"/>
</dbReference>
<evidence type="ECO:0000256" key="1">
    <source>
        <dbReference type="ARBA" id="ARBA00023015"/>
    </source>
</evidence>
<gene>
    <name evidence="5" type="ORF">TMPK1_27460</name>
</gene>
<dbReference type="InterPro" id="IPR028978">
    <property type="entry name" value="Chorismate_lyase_/UTRA_dom_sf"/>
</dbReference>
<reference evidence="5" key="1">
    <citation type="submission" date="2021-02" db="EMBL/GenBank/DDBJ databases">
        <title>Genome sequence of Rhodospirillales sp. strain TMPK1 isolated from soil.</title>
        <authorList>
            <person name="Nakai R."/>
            <person name="Kusada H."/>
            <person name="Tamaki H."/>
        </authorList>
    </citation>
    <scope>NUCLEOTIDE SEQUENCE</scope>
    <source>
        <strain evidence="5">TMPK1</strain>
    </source>
</reference>
<dbReference type="GO" id="GO:0045892">
    <property type="term" value="P:negative regulation of DNA-templated transcription"/>
    <property type="evidence" value="ECO:0007669"/>
    <property type="project" value="TreeGrafter"/>
</dbReference>
<dbReference type="InterPro" id="IPR036390">
    <property type="entry name" value="WH_DNA-bd_sf"/>
</dbReference>
<evidence type="ECO:0000313" key="6">
    <source>
        <dbReference type="Proteomes" id="UP000681075"/>
    </source>
</evidence>
<dbReference type="PANTHER" id="PTHR44846:SF1">
    <property type="entry name" value="MANNOSYL-D-GLYCERATE TRANSPORT_METABOLISM SYSTEM REPRESSOR MNGR-RELATED"/>
    <property type="match status" value="1"/>
</dbReference>
<dbReference type="SUPFAM" id="SSF64288">
    <property type="entry name" value="Chorismate lyase-like"/>
    <property type="match status" value="1"/>
</dbReference>
<dbReference type="SMART" id="SM00345">
    <property type="entry name" value="HTH_GNTR"/>
    <property type="match status" value="1"/>
</dbReference>
<dbReference type="EMBL" id="BOPV01000001">
    <property type="protein sequence ID" value="GIL40509.1"/>
    <property type="molecule type" value="Genomic_DNA"/>
</dbReference>
<dbReference type="GO" id="GO:0003677">
    <property type="term" value="F:DNA binding"/>
    <property type="evidence" value="ECO:0007669"/>
    <property type="project" value="UniProtKB-KW"/>
</dbReference>
<dbReference type="InterPro" id="IPR036388">
    <property type="entry name" value="WH-like_DNA-bd_sf"/>
</dbReference>
<organism evidence="5 6">
    <name type="scientific">Roseiterribacter gracilis</name>
    <dbReference type="NCBI Taxonomy" id="2812848"/>
    <lineage>
        <taxon>Bacteria</taxon>
        <taxon>Pseudomonadati</taxon>
        <taxon>Pseudomonadota</taxon>
        <taxon>Alphaproteobacteria</taxon>
        <taxon>Rhodospirillales</taxon>
        <taxon>Roseiterribacteraceae</taxon>
        <taxon>Roseiterribacter</taxon>
    </lineage>
</organism>
<dbReference type="SUPFAM" id="SSF46785">
    <property type="entry name" value="Winged helix' DNA-binding domain"/>
    <property type="match status" value="1"/>
</dbReference>
<dbReference type="Gene3D" id="3.40.1410.10">
    <property type="entry name" value="Chorismate lyase-like"/>
    <property type="match status" value="1"/>
</dbReference>
<dbReference type="InterPro" id="IPR050679">
    <property type="entry name" value="Bact_HTH_transcr_reg"/>
</dbReference>
<keyword evidence="2" id="KW-0238">DNA-binding</keyword>
<dbReference type="PANTHER" id="PTHR44846">
    <property type="entry name" value="MANNOSYL-D-GLYCERATE TRANSPORT/METABOLISM SYSTEM REPRESSOR MNGR-RELATED"/>
    <property type="match status" value="1"/>
</dbReference>
<keyword evidence="6" id="KW-1185">Reference proteome</keyword>
<evidence type="ECO:0000256" key="3">
    <source>
        <dbReference type="ARBA" id="ARBA00023163"/>
    </source>
</evidence>
<evidence type="ECO:0000313" key="5">
    <source>
        <dbReference type="EMBL" id="GIL40509.1"/>
    </source>
</evidence>
<dbReference type="GO" id="GO:0003700">
    <property type="term" value="F:DNA-binding transcription factor activity"/>
    <property type="evidence" value="ECO:0007669"/>
    <property type="project" value="InterPro"/>
</dbReference>
<dbReference type="RefSeq" id="WP_420243607.1">
    <property type="nucleotide sequence ID" value="NZ_BOPV01000001.1"/>
</dbReference>
<name>A0A8S8XF03_9PROT</name>
<dbReference type="Pfam" id="PF07702">
    <property type="entry name" value="UTRA"/>
    <property type="match status" value="1"/>
</dbReference>
<dbReference type="Proteomes" id="UP000681075">
    <property type="component" value="Unassembled WGS sequence"/>
</dbReference>
<accession>A0A8S8XF03</accession>
<dbReference type="CDD" id="cd07377">
    <property type="entry name" value="WHTH_GntR"/>
    <property type="match status" value="1"/>
</dbReference>
<sequence length="247" mass="27805">MSAITDNPDAPRYQQVAARLMHEIAEGKPPVGQLLPTEIELCERFDVSRYTVREALRWLAESGLVTRRRGSGTLVVSAAPTRNFIQPLGSLSELLQYARATRLVADRIHRIKLDSDLAERLQATAGDEWVKLSGIRTDPEAGVIICLTDVYLDGRFDGIEHVLHEPTQAIYELIEQRYGLTIVRVEQRLSAVSLTREQSAQLHVGPHVPALRTERRYFDSTGRLVELSDSLHAGDRFIYSMECKRDG</sequence>
<keyword evidence="1" id="KW-0805">Transcription regulation</keyword>
<dbReference type="PRINTS" id="PR00035">
    <property type="entry name" value="HTHGNTR"/>
</dbReference>
<dbReference type="PROSITE" id="PS50949">
    <property type="entry name" value="HTH_GNTR"/>
    <property type="match status" value="1"/>
</dbReference>
<evidence type="ECO:0000256" key="2">
    <source>
        <dbReference type="ARBA" id="ARBA00023125"/>
    </source>
</evidence>
<dbReference type="Pfam" id="PF00392">
    <property type="entry name" value="GntR"/>
    <property type="match status" value="1"/>
</dbReference>
<dbReference type="InterPro" id="IPR011663">
    <property type="entry name" value="UTRA"/>
</dbReference>
<dbReference type="AlphaFoldDB" id="A0A8S8XF03"/>
<protein>
    <submittedName>
        <fullName evidence="5">GntR family transcriptional regulator</fullName>
    </submittedName>
</protein>
<feature type="domain" description="HTH gntR-type" evidence="4">
    <location>
        <begin position="10"/>
        <end position="78"/>
    </location>
</feature>